<sequence length="203" mass="22145">MIIFEPGGGKNLILVALVGLFAVVIIWQWMASDPFSSIDKKNYFLSQLKEGTQDATQAFADVRNSFDQGKEEIKSAGDEVAKQLQQEKLLDETKKYLEEKENNLNLEVPENKEDCLAQGGEWKKFGPGDQEECNLFTTDAGKECSDGKECQGFCFVESAEIISQADLSSPVSTMGICSDSTVVTGKCTAFVIGGKTSGKLCID</sequence>
<feature type="transmembrane region" description="Helical" evidence="1">
    <location>
        <begin position="12"/>
        <end position="30"/>
    </location>
</feature>
<name>A0A1G2BXQ2_9BACT</name>
<evidence type="ECO:0000313" key="2">
    <source>
        <dbReference type="EMBL" id="OGY93964.1"/>
    </source>
</evidence>
<comment type="caution">
    <text evidence="2">The sequence shown here is derived from an EMBL/GenBank/DDBJ whole genome shotgun (WGS) entry which is preliminary data.</text>
</comment>
<reference evidence="2 3" key="1">
    <citation type="journal article" date="2016" name="Nat. Commun.">
        <title>Thousands of microbial genomes shed light on interconnected biogeochemical processes in an aquifer system.</title>
        <authorList>
            <person name="Anantharaman K."/>
            <person name="Brown C.T."/>
            <person name="Hug L.A."/>
            <person name="Sharon I."/>
            <person name="Castelle C.J."/>
            <person name="Probst A.J."/>
            <person name="Thomas B.C."/>
            <person name="Singh A."/>
            <person name="Wilkins M.J."/>
            <person name="Karaoz U."/>
            <person name="Brodie E.L."/>
            <person name="Williams K.H."/>
            <person name="Hubbard S.S."/>
            <person name="Banfield J.F."/>
        </authorList>
    </citation>
    <scope>NUCLEOTIDE SEQUENCE [LARGE SCALE GENOMIC DNA]</scope>
</reference>
<dbReference type="AlphaFoldDB" id="A0A1G2BXQ2"/>
<keyword evidence="1" id="KW-1133">Transmembrane helix</keyword>
<dbReference type="Proteomes" id="UP000177626">
    <property type="component" value="Unassembled WGS sequence"/>
</dbReference>
<organism evidence="2 3">
    <name type="scientific">Candidatus Komeilibacteria bacterium RIFOXYC1_FULL_37_11</name>
    <dbReference type="NCBI Taxonomy" id="1798555"/>
    <lineage>
        <taxon>Bacteria</taxon>
        <taxon>Candidatus Komeiliibacteriota</taxon>
    </lineage>
</organism>
<keyword evidence="1" id="KW-0812">Transmembrane</keyword>
<keyword evidence="1" id="KW-0472">Membrane</keyword>
<dbReference type="EMBL" id="MHKQ01000014">
    <property type="protein sequence ID" value="OGY93964.1"/>
    <property type="molecule type" value="Genomic_DNA"/>
</dbReference>
<evidence type="ECO:0000313" key="3">
    <source>
        <dbReference type="Proteomes" id="UP000177626"/>
    </source>
</evidence>
<accession>A0A1G2BXQ2</accession>
<gene>
    <name evidence="2" type="ORF">A2406_03620</name>
</gene>
<protein>
    <submittedName>
        <fullName evidence="2">Uncharacterized protein</fullName>
    </submittedName>
</protein>
<evidence type="ECO:0000256" key="1">
    <source>
        <dbReference type="SAM" id="Phobius"/>
    </source>
</evidence>
<proteinExistence type="predicted"/>